<keyword evidence="2" id="KW-1185">Reference proteome</keyword>
<dbReference type="SUPFAM" id="SSF101478">
    <property type="entry name" value="ADP-ribosylglycohydrolase"/>
    <property type="match status" value="1"/>
</dbReference>
<dbReference type="InterPro" id="IPR036705">
    <property type="entry name" value="Ribosyl_crysJ1_sf"/>
</dbReference>
<gene>
    <name evidence="1" type="ORF">LVJ83_04085</name>
</gene>
<name>A0ABY4DVA5_9NEIS</name>
<proteinExistence type="predicted"/>
<protein>
    <recommendedName>
        <fullName evidence="3">ADP-ribosylglycohydrolase</fullName>
    </recommendedName>
</protein>
<accession>A0ABY4DVA5</accession>
<organism evidence="1 2">
    <name type="scientific">Uruburuella testudinis</name>
    <dbReference type="NCBI Taxonomy" id="1282863"/>
    <lineage>
        <taxon>Bacteria</taxon>
        <taxon>Pseudomonadati</taxon>
        <taxon>Pseudomonadota</taxon>
        <taxon>Betaproteobacteria</taxon>
        <taxon>Neisseriales</taxon>
        <taxon>Neisseriaceae</taxon>
        <taxon>Uruburuella</taxon>
    </lineage>
</organism>
<dbReference type="EMBL" id="CP091508">
    <property type="protein sequence ID" value="UOO82649.1"/>
    <property type="molecule type" value="Genomic_DNA"/>
</dbReference>
<dbReference type="RefSeq" id="WP_244786569.1">
    <property type="nucleotide sequence ID" value="NZ_CP091508.1"/>
</dbReference>
<evidence type="ECO:0000313" key="2">
    <source>
        <dbReference type="Proteomes" id="UP000829817"/>
    </source>
</evidence>
<evidence type="ECO:0008006" key="3">
    <source>
        <dbReference type="Google" id="ProtNLM"/>
    </source>
</evidence>
<sequence>MSHQVLIGAAVGDVVGSCFEFNNYRATDFTLFADNCMMTDDTVCSRLAAARLPRRFGGADAALV</sequence>
<evidence type="ECO:0000313" key="1">
    <source>
        <dbReference type="EMBL" id="UOO82649.1"/>
    </source>
</evidence>
<reference evidence="1 2" key="1">
    <citation type="journal article" date="2022" name="Res Sq">
        <title>Evolution of multicellular longitudinally dividing oral cavity symbionts (Neisseriaceae).</title>
        <authorList>
            <person name="Nyongesa S."/>
            <person name="Weber P."/>
            <person name="Bernet E."/>
            <person name="Pullido F."/>
            <person name="Nieckarz M."/>
            <person name="Delaby M."/>
            <person name="Nieves C."/>
            <person name="Viehboeck T."/>
            <person name="Krause N."/>
            <person name="Rivera-Millot A."/>
            <person name="Nakamura A."/>
            <person name="Vischer N."/>
            <person name="VanNieuwenhze M."/>
            <person name="Brun Y."/>
            <person name="Cava F."/>
            <person name="Bulgheresi S."/>
            <person name="Veyrier F."/>
        </authorList>
    </citation>
    <scope>NUCLEOTIDE SEQUENCE [LARGE SCALE GENOMIC DNA]</scope>
    <source>
        <strain evidence="1 2">CCUG 63373m</strain>
    </source>
</reference>
<dbReference type="Proteomes" id="UP000829817">
    <property type="component" value="Chromosome"/>
</dbReference>